<dbReference type="GO" id="GO:0031902">
    <property type="term" value="C:late endosome membrane"/>
    <property type="evidence" value="ECO:0000318"/>
    <property type="project" value="GO_Central"/>
</dbReference>
<dbReference type="InParanoid" id="Q755J1"/>
<dbReference type="eggNOG" id="KOG1666">
    <property type="taxonomic scope" value="Eukaryota"/>
</dbReference>
<dbReference type="Pfam" id="PF12352">
    <property type="entry name" value="V-SNARE_C"/>
    <property type="match status" value="1"/>
</dbReference>
<dbReference type="GeneID" id="4621607"/>
<dbReference type="OMA" id="MEYEAND"/>
<dbReference type="GO" id="GO:0006896">
    <property type="term" value="P:Golgi to vacuole transport"/>
    <property type="evidence" value="ECO:0000318"/>
    <property type="project" value="GO_Central"/>
</dbReference>
<dbReference type="SMART" id="SM00397">
    <property type="entry name" value="t_SNARE"/>
    <property type="match status" value="1"/>
</dbReference>
<dbReference type="Pfam" id="PF05008">
    <property type="entry name" value="V-SNARE"/>
    <property type="match status" value="1"/>
</dbReference>
<dbReference type="GO" id="GO:0005789">
    <property type="term" value="C:endoplasmic reticulum membrane"/>
    <property type="evidence" value="ECO:0000318"/>
    <property type="project" value="GO_Central"/>
</dbReference>
<reference evidence="12 13" key="1">
    <citation type="journal article" date="2004" name="Science">
        <title>The Ashbya gossypii genome as a tool for mapping the ancient Saccharomyces cerevisiae genome.</title>
        <authorList>
            <person name="Dietrich F.S."/>
            <person name="Voegeli S."/>
            <person name="Brachat S."/>
            <person name="Lerch A."/>
            <person name="Gates K."/>
            <person name="Steiner S."/>
            <person name="Mohr C."/>
            <person name="Pohlmann R."/>
            <person name="Luedi P."/>
            <person name="Choi S."/>
            <person name="Wing R.A."/>
            <person name="Flavier A."/>
            <person name="Gaffney T.D."/>
            <person name="Philippsen P."/>
        </authorList>
    </citation>
    <scope>NUCLEOTIDE SEQUENCE [LARGE SCALE GENOMIC DNA]</scope>
    <source>
        <strain evidence="13">ATCC 10895 / CBS 109.51 / FGSC 9923 / NRRL Y-1056</strain>
    </source>
</reference>
<dbReference type="InterPro" id="IPR007705">
    <property type="entry name" value="Vesicle_trsprt_v-SNARE_N"/>
</dbReference>
<dbReference type="OrthoDB" id="430637at2759"/>
<organism evidence="12 13">
    <name type="scientific">Eremothecium gossypii (strain ATCC 10895 / CBS 109.51 / FGSC 9923 / NRRL Y-1056)</name>
    <name type="common">Yeast</name>
    <name type="synonym">Ashbya gossypii</name>
    <dbReference type="NCBI Taxonomy" id="284811"/>
    <lineage>
        <taxon>Eukaryota</taxon>
        <taxon>Fungi</taxon>
        <taxon>Dikarya</taxon>
        <taxon>Ascomycota</taxon>
        <taxon>Saccharomycotina</taxon>
        <taxon>Saccharomycetes</taxon>
        <taxon>Saccharomycetales</taxon>
        <taxon>Saccharomycetaceae</taxon>
        <taxon>Eremothecium</taxon>
    </lineage>
</organism>
<evidence type="ECO:0000256" key="3">
    <source>
        <dbReference type="ARBA" id="ARBA00022448"/>
    </source>
</evidence>
<dbReference type="GO" id="GO:0005484">
    <property type="term" value="F:SNAP receptor activity"/>
    <property type="evidence" value="ECO:0000318"/>
    <property type="project" value="GO_Central"/>
</dbReference>
<comment type="similarity">
    <text evidence="2">Belongs to the VTI1 family.</text>
</comment>
<keyword evidence="8 10" id="KW-0472">Membrane</keyword>
<dbReference type="GO" id="GO:0048280">
    <property type="term" value="P:vesicle fusion with Golgi apparatus"/>
    <property type="evidence" value="ECO:0000318"/>
    <property type="project" value="GO_Central"/>
</dbReference>
<dbReference type="EMBL" id="AE016819">
    <property type="protein sequence ID" value="AAS53206.1"/>
    <property type="molecule type" value="Genomic_DNA"/>
</dbReference>
<dbReference type="InterPro" id="IPR000727">
    <property type="entry name" value="T_SNARE_dom"/>
</dbReference>
<proteinExistence type="inferred from homology"/>
<dbReference type="GO" id="GO:0012507">
    <property type="term" value="C:ER to Golgi transport vesicle membrane"/>
    <property type="evidence" value="ECO:0000318"/>
    <property type="project" value="GO_Central"/>
</dbReference>
<keyword evidence="5" id="KW-0653">Protein transport</keyword>
<dbReference type="GO" id="GO:0042147">
    <property type="term" value="P:retrograde transport, endosome to Golgi"/>
    <property type="evidence" value="ECO:0000318"/>
    <property type="project" value="GO_Central"/>
</dbReference>
<evidence type="ECO:0000313" key="12">
    <source>
        <dbReference type="EMBL" id="AAS53206.1"/>
    </source>
</evidence>
<accession>Q755J1</accession>
<gene>
    <name evidence="12" type="ORF">AGOS_AFL168W</name>
</gene>
<feature type="coiled-coil region" evidence="9">
    <location>
        <begin position="5"/>
        <end position="96"/>
    </location>
</feature>
<dbReference type="GO" id="GO:0031201">
    <property type="term" value="C:SNARE complex"/>
    <property type="evidence" value="ECO:0000318"/>
    <property type="project" value="GO_Central"/>
</dbReference>
<dbReference type="RefSeq" id="NP_985382.1">
    <property type="nucleotide sequence ID" value="NM_210736.1"/>
</dbReference>
<sequence length="215" mass="24630">MASLLKSYEADFQATLEQCQRLLRQAQGEPVAQRNATLQTLEQHKDDLYDILDQMEVEVNNMVGDPARQVASRSALRDLRREAGMVKQQLRELMDARDRDALFPAGAADMDNEQRQQLLSNHAMLQQTGERLVDAMRLANETEGIGNQVMMDLRSQRETLEHSRQNLFLADSYVDKSVRTLKTMSRRLVANKFISYAIIAVLILLILMVLYSKFK</sequence>
<reference evidence="13" key="2">
    <citation type="journal article" date="2013" name="G3 (Bethesda)">
        <title>Genomes of Ashbya fungi isolated from insects reveal four mating-type loci, numerous translocations, lack of transposons, and distinct gene duplications.</title>
        <authorList>
            <person name="Dietrich F.S."/>
            <person name="Voegeli S."/>
            <person name="Kuo S."/>
            <person name="Philippsen P."/>
        </authorList>
    </citation>
    <scope>GENOME REANNOTATION</scope>
    <source>
        <strain evidence="13">ATCC 10895 / CBS 109.51 / FGSC 9923 / NRRL Y-1056</strain>
    </source>
</reference>
<evidence type="ECO:0000259" key="11">
    <source>
        <dbReference type="SMART" id="SM00397"/>
    </source>
</evidence>
<dbReference type="Proteomes" id="UP000000591">
    <property type="component" value="Chromosome VI"/>
</dbReference>
<dbReference type="KEGG" id="ago:AGOS_AFL168W"/>
<dbReference type="Gene3D" id="1.20.5.110">
    <property type="match status" value="1"/>
</dbReference>
<keyword evidence="7 9" id="KW-0175">Coiled coil</keyword>
<dbReference type="GO" id="GO:0006886">
    <property type="term" value="P:intracellular protein transport"/>
    <property type="evidence" value="ECO:0007669"/>
    <property type="project" value="InterPro"/>
</dbReference>
<evidence type="ECO:0000256" key="4">
    <source>
        <dbReference type="ARBA" id="ARBA00022692"/>
    </source>
</evidence>
<keyword evidence="3" id="KW-0813">Transport</keyword>
<comment type="subcellular location">
    <subcellularLocation>
        <location evidence="1">Golgi apparatus membrane</location>
        <topology evidence="1">Single-pass type IV membrane protein</topology>
    </subcellularLocation>
</comment>
<dbReference type="GO" id="GO:0005829">
    <property type="term" value="C:cytosol"/>
    <property type="evidence" value="ECO:0007669"/>
    <property type="project" value="GOC"/>
</dbReference>
<keyword evidence="13" id="KW-1185">Reference proteome</keyword>
<dbReference type="FunFam" id="1.20.5.110:FF:000002">
    <property type="entry name" value="Vesicle transport through interaction with t-SNAREsB"/>
    <property type="match status" value="1"/>
</dbReference>
<dbReference type="FunCoup" id="Q755J1">
    <property type="interactions" value="923"/>
</dbReference>
<dbReference type="PANTHER" id="PTHR21230">
    <property type="entry name" value="VESICLE TRANSPORT V-SNARE PROTEIN VTI1-RELATED"/>
    <property type="match status" value="1"/>
</dbReference>
<dbReference type="PANTHER" id="PTHR21230:SF26">
    <property type="entry name" value="VESICLE TRANSPORT THROUGH INTERACTION WITH T-SNARES HOMOLOG 1A"/>
    <property type="match status" value="1"/>
</dbReference>
<feature type="transmembrane region" description="Helical" evidence="10">
    <location>
        <begin position="193"/>
        <end position="211"/>
    </location>
</feature>
<dbReference type="GO" id="GO:0005794">
    <property type="term" value="C:Golgi apparatus"/>
    <property type="evidence" value="ECO:0000318"/>
    <property type="project" value="GO_Central"/>
</dbReference>
<name>Q755J1_EREGS</name>
<dbReference type="STRING" id="284811.Q755J1"/>
<evidence type="ECO:0000256" key="6">
    <source>
        <dbReference type="ARBA" id="ARBA00022989"/>
    </source>
</evidence>
<evidence type="ECO:0000256" key="8">
    <source>
        <dbReference type="ARBA" id="ARBA00023136"/>
    </source>
</evidence>
<feature type="domain" description="T-SNARE coiled-coil homology" evidence="11">
    <location>
        <begin position="117"/>
        <end position="184"/>
    </location>
</feature>
<dbReference type="SUPFAM" id="SSF47661">
    <property type="entry name" value="t-snare proteins"/>
    <property type="match status" value="1"/>
</dbReference>
<evidence type="ECO:0000256" key="7">
    <source>
        <dbReference type="ARBA" id="ARBA00023054"/>
    </source>
</evidence>
<dbReference type="InterPro" id="IPR010989">
    <property type="entry name" value="SNARE"/>
</dbReference>
<keyword evidence="6 10" id="KW-1133">Transmembrane helix</keyword>
<evidence type="ECO:0000313" key="13">
    <source>
        <dbReference type="Proteomes" id="UP000000591"/>
    </source>
</evidence>
<dbReference type="GO" id="GO:0006891">
    <property type="term" value="P:intra-Golgi vesicle-mediated transport"/>
    <property type="evidence" value="ECO:0000318"/>
    <property type="project" value="GO_Central"/>
</dbReference>
<dbReference type="HOGENOM" id="CLU_075474_0_0_1"/>
<dbReference type="GO" id="GO:0000149">
    <property type="term" value="F:SNARE binding"/>
    <property type="evidence" value="ECO:0000318"/>
    <property type="project" value="GO_Central"/>
</dbReference>
<keyword evidence="4 10" id="KW-0812">Transmembrane</keyword>
<dbReference type="SUPFAM" id="SSF58038">
    <property type="entry name" value="SNARE fusion complex"/>
    <property type="match status" value="1"/>
</dbReference>
<protein>
    <submittedName>
        <fullName evidence="12">AFL168Wp</fullName>
    </submittedName>
</protein>
<dbReference type="Gene3D" id="1.20.58.400">
    <property type="entry name" value="t-snare proteins"/>
    <property type="match status" value="1"/>
</dbReference>
<evidence type="ECO:0000256" key="1">
    <source>
        <dbReference type="ARBA" id="ARBA00004409"/>
    </source>
</evidence>
<dbReference type="InterPro" id="IPR038407">
    <property type="entry name" value="v-SNARE_N_sf"/>
</dbReference>
<evidence type="ECO:0000256" key="9">
    <source>
        <dbReference type="SAM" id="Coils"/>
    </source>
</evidence>
<dbReference type="GO" id="GO:0000139">
    <property type="term" value="C:Golgi membrane"/>
    <property type="evidence" value="ECO:0007669"/>
    <property type="project" value="UniProtKB-SubCell"/>
</dbReference>
<dbReference type="GO" id="GO:0016236">
    <property type="term" value="P:macroautophagy"/>
    <property type="evidence" value="ECO:0000318"/>
    <property type="project" value="GO_Central"/>
</dbReference>
<dbReference type="AlphaFoldDB" id="Q755J1"/>
<dbReference type="CDD" id="cd15862">
    <property type="entry name" value="SNARE_Vti1"/>
    <property type="match status" value="1"/>
</dbReference>
<evidence type="ECO:0000256" key="2">
    <source>
        <dbReference type="ARBA" id="ARBA00006108"/>
    </source>
</evidence>
<evidence type="ECO:0000256" key="10">
    <source>
        <dbReference type="SAM" id="Phobius"/>
    </source>
</evidence>
<evidence type="ECO:0000256" key="5">
    <source>
        <dbReference type="ARBA" id="ARBA00022927"/>
    </source>
</evidence>